<keyword evidence="2" id="KW-1185">Reference proteome</keyword>
<comment type="caution">
    <text evidence="1">The sequence shown here is derived from an EMBL/GenBank/DDBJ whole genome shotgun (WGS) entry which is preliminary data.</text>
</comment>
<sequence>MTSEDDAWAQTLITVTPQDDATLREISDTVTVSSTPDINLVLDPDDVVYRQTFIHRQFVHSKETGDEETKAPEKSIDEIERKFKEDAENQTYLQGIPVVRISIEYRDEASQTMYMSTPCPPLKYFRDIMTSMKEGPMPELKRSNATTTIISFYPDTPQNVVMEQLSVDIADEEREEFQSKLKTEEETEMEVTEILHFLLARAFWIDDPTSQAQPETSDKATQTYIKYNNRTKIFVIDSQVQTDLSCEPKQSNTMLLTDYWETKKMILRYLEDCISTGVDVRIIIDDIIDEIVNKCAEIIRYPMKEQIVQTVATYKVDHEKEEDVLRKLKLDIIVDPLESSIIVIPLMDSLLEMTCDIIHKNAVETVKIILDGIIQRIMTIIAKLVQLQKQVQRKSIDQLLAKRKKKILELMSKKETETTSTQTSIAAISEVKKIKKSKEVLCSICRRQSMCQWCLNDQELHIPQEEIKILRTQDILLAYKPCYIVTKVTEKDENLQLPCLSQIKLKPPAQSSLKEDSVEESRHTICVFVQPDKKIKPQESFNEWSYITDATIMKSCSIKESVSSSSQTITTLLDQPICPASSSYHSTLTSQAANALQILKNTFCTRENCSISSQQTMKNFSFAENEDVYTKSTCSLCLSTNNISNKINEQKISCVQQTCKTFSKLHLPNTNTSSNCTSSRIPMKSDEDGFKIIPIYLSQDTCT</sequence>
<protein>
    <submittedName>
        <fullName evidence="1">Uncharacterized protein</fullName>
    </submittedName>
</protein>
<name>A0AAW0ZL97_9HYME</name>
<accession>A0AAW0ZL97</accession>
<reference evidence="1 2" key="1">
    <citation type="submission" date="2024-05" db="EMBL/GenBank/DDBJ databases">
        <title>The nuclear and mitochondrial genome assemblies of Tetragonisca angustula (Apidae: Meliponini), a tiny yet remarkable pollinator in the Neotropics.</title>
        <authorList>
            <person name="Ferrari R."/>
            <person name="Ricardo P.C."/>
            <person name="Dias F.C."/>
            <person name="Araujo N.S."/>
            <person name="Soares D.O."/>
            <person name="Zhou Q.-S."/>
            <person name="Zhu C.-D."/>
            <person name="Coutinho L."/>
            <person name="Airas M.C."/>
            <person name="Batista T.M."/>
        </authorList>
    </citation>
    <scope>NUCLEOTIDE SEQUENCE [LARGE SCALE GENOMIC DNA]</scope>
    <source>
        <strain evidence="1">ASF017062</strain>
        <tissue evidence="1">Abdomen</tissue>
    </source>
</reference>
<evidence type="ECO:0000313" key="2">
    <source>
        <dbReference type="Proteomes" id="UP001432146"/>
    </source>
</evidence>
<gene>
    <name evidence="1" type="ORF">QLX08_008155</name>
</gene>
<organism evidence="1 2">
    <name type="scientific">Tetragonisca angustula</name>
    <dbReference type="NCBI Taxonomy" id="166442"/>
    <lineage>
        <taxon>Eukaryota</taxon>
        <taxon>Metazoa</taxon>
        <taxon>Ecdysozoa</taxon>
        <taxon>Arthropoda</taxon>
        <taxon>Hexapoda</taxon>
        <taxon>Insecta</taxon>
        <taxon>Pterygota</taxon>
        <taxon>Neoptera</taxon>
        <taxon>Endopterygota</taxon>
        <taxon>Hymenoptera</taxon>
        <taxon>Apocrita</taxon>
        <taxon>Aculeata</taxon>
        <taxon>Apoidea</taxon>
        <taxon>Anthophila</taxon>
        <taxon>Apidae</taxon>
        <taxon>Tetragonisca</taxon>
    </lineage>
</organism>
<evidence type="ECO:0000313" key="1">
    <source>
        <dbReference type="EMBL" id="KAK9298567.1"/>
    </source>
</evidence>
<dbReference type="AlphaFoldDB" id="A0AAW0ZL97"/>
<dbReference type="EMBL" id="JAWNGG020000172">
    <property type="protein sequence ID" value="KAK9298567.1"/>
    <property type="molecule type" value="Genomic_DNA"/>
</dbReference>
<dbReference type="Proteomes" id="UP001432146">
    <property type="component" value="Unassembled WGS sequence"/>
</dbReference>
<proteinExistence type="predicted"/>